<keyword evidence="3" id="KW-1185">Reference proteome</keyword>
<dbReference type="Pfam" id="PF00582">
    <property type="entry name" value="Usp"/>
    <property type="match status" value="1"/>
</dbReference>
<comment type="caution">
    <text evidence="2">The sequence shown here is derived from an EMBL/GenBank/DDBJ whole genome shotgun (WGS) entry which is preliminary data.</text>
</comment>
<accession>A0A4S8K454</accession>
<dbReference type="InterPro" id="IPR006016">
    <property type="entry name" value="UspA"/>
</dbReference>
<dbReference type="PANTHER" id="PTHR47848:SF1">
    <property type="entry name" value="ADENINE NUCLEOTIDE ALPHA HYDROLASES-LIKE SUPERFAMILY PROTEIN"/>
    <property type="match status" value="1"/>
</dbReference>
<feature type="domain" description="UspA" evidence="1">
    <location>
        <begin position="19"/>
        <end position="130"/>
    </location>
</feature>
<proteinExistence type="predicted"/>
<dbReference type="EMBL" id="PYDT01000002">
    <property type="protein sequence ID" value="THU69592.1"/>
    <property type="molecule type" value="Genomic_DNA"/>
</dbReference>
<sequence length="196" mass="21634">MVSDGGGLRKATAREMEKQKVVVVVEEADAARTALLWAVGNFIRGGDSITLLYVCPSTRSKRKQRNYRLKGFQLALSFKDLCNGIAEAKVEIIVTEGDQGALVVSTVTNVGASTVVVGLHDKSFLYKAPITNIGTRSLNCRILAIKQHSTTQYGLLNTDFSQVETTRLCISESRNLFPIFPLSLRMFFGKSKRRKC</sequence>
<dbReference type="SUPFAM" id="SSF52402">
    <property type="entry name" value="Adenine nucleotide alpha hydrolases-like"/>
    <property type="match status" value="1"/>
</dbReference>
<dbReference type="AlphaFoldDB" id="A0A4S8K454"/>
<dbReference type="Gene3D" id="3.40.50.620">
    <property type="entry name" value="HUPs"/>
    <property type="match status" value="1"/>
</dbReference>
<protein>
    <recommendedName>
        <fullName evidence="1">UspA domain-containing protein</fullName>
    </recommendedName>
</protein>
<gene>
    <name evidence="2" type="ORF">C4D60_Mb08t16030</name>
</gene>
<evidence type="ECO:0000259" key="1">
    <source>
        <dbReference type="Pfam" id="PF00582"/>
    </source>
</evidence>
<dbReference type="PANTHER" id="PTHR47848">
    <property type="entry name" value="ADENINE NUCLEOTIDE ALPHA HYDROLASES-LIKE SUPERFAMILY PROTEIN"/>
    <property type="match status" value="1"/>
</dbReference>
<dbReference type="InterPro" id="IPR014729">
    <property type="entry name" value="Rossmann-like_a/b/a_fold"/>
</dbReference>
<evidence type="ECO:0000313" key="3">
    <source>
        <dbReference type="Proteomes" id="UP000317650"/>
    </source>
</evidence>
<dbReference type="Proteomes" id="UP000317650">
    <property type="component" value="Chromosome 8"/>
</dbReference>
<name>A0A4S8K454_MUSBA</name>
<evidence type="ECO:0000313" key="2">
    <source>
        <dbReference type="EMBL" id="THU69592.1"/>
    </source>
</evidence>
<reference evidence="2 3" key="1">
    <citation type="journal article" date="2019" name="Nat. Plants">
        <title>Genome sequencing of Musa balbisiana reveals subgenome evolution and function divergence in polyploid bananas.</title>
        <authorList>
            <person name="Yao X."/>
        </authorList>
    </citation>
    <scope>NUCLEOTIDE SEQUENCE [LARGE SCALE GENOMIC DNA]</scope>
    <source>
        <strain evidence="3">cv. DH-PKW</strain>
        <tissue evidence="2">Leaves</tissue>
    </source>
</reference>
<organism evidence="2 3">
    <name type="scientific">Musa balbisiana</name>
    <name type="common">Banana</name>
    <dbReference type="NCBI Taxonomy" id="52838"/>
    <lineage>
        <taxon>Eukaryota</taxon>
        <taxon>Viridiplantae</taxon>
        <taxon>Streptophyta</taxon>
        <taxon>Embryophyta</taxon>
        <taxon>Tracheophyta</taxon>
        <taxon>Spermatophyta</taxon>
        <taxon>Magnoliopsida</taxon>
        <taxon>Liliopsida</taxon>
        <taxon>Zingiberales</taxon>
        <taxon>Musaceae</taxon>
        <taxon>Musa</taxon>
    </lineage>
</organism>